<evidence type="ECO:0000256" key="4">
    <source>
        <dbReference type="ARBA" id="ARBA00022777"/>
    </source>
</evidence>
<keyword evidence="1" id="KW-0723">Serine/threonine-protein kinase</keyword>
<feature type="non-terminal residue" evidence="7">
    <location>
        <position position="1"/>
    </location>
</feature>
<dbReference type="AlphaFoldDB" id="A0A1C7NGX3"/>
<proteinExistence type="predicted"/>
<dbReference type="InterPro" id="IPR011009">
    <property type="entry name" value="Kinase-like_dom_sf"/>
</dbReference>
<name>A0A1C7NGX3_9FUNG</name>
<comment type="caution">
    <text evidence="7">The sequence shown here is derived from an EMBL/GenBank/DDBJ whole genome shotgun (WGS) entry which is preliminary data.</text>
</comment>
<evidence type="ECO:0000313" key="8">
    <source>
        <dbReference type="Proteomes" id="UP000093000"/>
    </source>
</evidence>
<evidence type="ECO:0000259" key="6">
    <source>
        <dbReference type="PROSITE" id="PS50011"/>
    </source>
</evidence>
<dbReference type="InterPro" id="IPR000719">
    <property type="entry name" value="Prot_kinase_dom"/>
</dbReference>
<dbReference type="GO" id="GO:0005524">
    <property type="term" value="F:ATP binding"/>
    <property type="evidence" value="ECO:0007669"/>
    <property type="project" value="UniProtKB-KW"/>
</dbReference>
<dbReference type="Proteomes" id="UP000093000">
    <property type="component" value="Unassembled WGS sequence"/>
</dbReference>
<dbReference type="EMBL" id="LUGH01000182">
    <property type="protein sequence ID" value="OBZ87999.1"/>
    <property type="molecule type" value="Genomic_DNA"/>
</dbReference>
<dbReference type="Pfam" id="PF00069">
    <property type="entry name" value="Pkinase"/>
    <property type="match status" value="1"/>
</dbReference>
<evidence type="ECO:0000256" key="1">
    <source>
        <dbReference type="ARBA" id="ARBA00022527"/>
    </source>
</evidence>
<dbReference type="InterPro" id="IPR050205">
    <property type="entry name" value="CDPK_Ser/Thr_kinases"/>
</dbReference>
<feature type="domain" description="Protein kinase" evidence="6">
    <location>
        <begin position="73"/>
        <end position="387"/>
    </location>
</feature>
<evidence type="ECO:0000256" key="2">
    <source>
        <dbReference type="ARBA" id="ARBA00022679"/>
    </source>
</evidence>
<sequence length="439" mass="50967">TGKKTSSQPPAVYERYLEPSVAQEESRVDKAQLPEIEKQYYLEASKQLWLKITKYAHQKKVPVINVKQYNVHASSTTPNAEGFFKNVFFDPHDHKKVIQTFKKMTITQRTTEIAGLLTLKGLPHMGQITHVLKEDHGEIIGLCMERYQKTLKQYTHAHSHHRLTAYQKMDLILQMLESIATLHRAGLAHRDLSEVNFMVNQTEYKLRDGSPKAALYLIDFGKSTFTSPDVCRCWWVEQPRLDIQGYDDEIIPRTKEELDVWCRRLPWIPSKPDHGYKLYRSIQTLPKSRSDTEGLAWLVNPVAEDLYSIGTLIWKTFAETEPWYGIMDSDIKALRDIVSDDYRLQKTLEREVRGHLSRELLLKFLKVSPQQRESAESVLAWLSDEAIQNGLIAEWERNAPVARQKRHAKALSAHDEEQAIEFSHFQRKRHKTGYTEADT</sequence>
<dbReference type="SUPFAM" id="SSF56112">
    <property type="entry name" value="Protein kinase-like (PK-like)"/>
    <property type="match status" value="1"/>
</dbReference>
<dbReference type="Gene3D" id="1.10.510.10">
    <property type="entry name" value="Transferase(Phosphotransferase) domain 1"/>
    <property type="match status" value="2"/>
</dbReference>
<keyword evidence="2" id="KW-0808">Transferase</keyword>
<evidence type="ECO:0000256" key="5">
    <source>
        <dbReference type="ARBA" id="ARBA00022840"/>
    </source>
</evidence>
<protein>
    <recommendedName>
        <fullName evidence="6">Protein kinase domain-containing protein</fullName>
    </recommendedName>
</protein>
<evidence type="ECO:0000256" key="3">
    <source>
        <dbReference type="ARBA" id="ARBA00022741"/>
    </source>
</evidence>
<reference evidence="7 8" key="1">
    <citation type="submission" date="2016-03" db="EMBL/GenBank/DDBJ databases">
        <title>Choanephora cucurbitarum.</title>
        <authorList>
            <person name="Min B."/>
            <person name="Park H."/>
            <person name="Park J.-H."/>
            <person name="Shin H.-D."/>
            <person name="Choi I.-G."/>
        </authorList>
    </citation>
    <scope>NUCLEOTIDE SEQUENCE [LARGE SCALE GENOMIC DNA]</scope>
    <source>
        <strain evidence="7 8">KUS-F28377</strain>
    </source>
</reference>
<dbReference type="PROSITE" id="PS50011">
    <property type="entry name" value="PROTEIN_KINASE_DOM"/>
    <property type="match status" value="1"/>
</dbReference>
<keyword evidence="3" id="KW-0547">Nucleotide-binding</keyword>
<gene>
    <name evidence="7" type="ORF">A0J61_03953</name>
</gene>
<dbReference type="InParanoid" id="A0A1C7NGX3"/>
<evidence type="ECO:0000313" key="7">
    <source>
        <dbReference type="EMBL" id="OBZ87999.1"/>
    </source>
</evidence>
<organism evidence="7 8">
    <name type="scientific">Choanephora cucurbitarum</name>
    <dbReference type="NCBI Taxonomy" id="101091"/>
    <lineage>
        <taxon>Eukaryota</taxon>
        <taxon>Fungi</taxon>
        <taxon>Fungi incertae sedis</taxon>
        <taxon>Mucoromycota</taxon>
        <taxon>Mucoromycotina</taxon>
        <taxon>Mucoromycetes</taxon>
        <taxon>Mucorales</taxon>
        <taxon>Mucorineae</taxon>
        <taxon>Choanephoraceae</taxon>
        <taxon>Choanephoroideae</taxon>
        <taxon>Choanephora</taxon>
    </lineage>
</organism>
<dbReference type="GO" id="GO:0004674">
    <property type="term" value="F:protein serine/threonine kinase activity"/>
    <property type="evidence" value="ECO:0007669"/>
    <property type="project" value="UniProtKB-KW"/>
</dbReference>
<dbReference type="PANTHER" id="PTHR24349">
    <property type="entry name" value="SERINE/THREONINE-PROTEIN KINASE"/>
    <property type="match status" value="1"/>
</dbReference>
<dbReference type="OrthoDB" id="4062651at2759"/>
<keyword evidence="4" id="KW-0418">Kinase</keyword>
<accession>A0A1C7NGX3</accession>
<dbReference type="SMART" id="SM00220">
    <property type="entry name" value="S_TKc"/>
    <property type="match status" value="1"/>
</dbReference>
<keyword evidence="8" id="KW-1185">Reference proteome</keyword>
<keyword evidence="5" id="KW-0067">ATP-binding</keyword>